<feature type="binding site" evidence="9">
    <location>
        <position position="8"/>
    </location>
    <ligand>
        <name>Mg(2+)</name>
        <dbReference type="ChEBI" id="CHEBI:18420"/>
        <note>catalytic</note>
    </ligand>
</feature>
<evidence type="ECO:0000313" key="12">
    <source>
        <dbReference type="Proteomes" id="UP001162175"/>
    </source>
</evidence>
<dbReference type="EC" id="3.1.-.-" evidence="9"/>
<keyword evidence="13" id="KW-1185">Reference proteome</keyword>
<keyword evidence="8 9" id="KW-0051">Antiviral defense</keyword>
<dbReference type="NCBIfam" id="TIGR01573">
    <property type="entry name" value="cas2"/>
    <property type="match status" value="1"/>
</dbReference>
<dbReference type="Pfam" id="PF09827">
    <property type="entry name" value="CRISPR_Cas2"/>
    <property type="match status" value="1"/>
</dbReference>
<dbReference type="Proteomes" id="UP001162175">
    <property type="component" value="Unassembled WGS sequence"/>
</dbReference>
<keyword evidence="3 9" id="KW-0540">Nuclease</keyword>
<dbReference type="GO" id="GO:0051607">
    <property type="term" value="P:defense response to virus"/>
    <property type="evidence" value="ECO:0007669"/>
    <property type="project" value="UniProtKB-UniRule"/>
</dbReference>
<keyword evidence="4 9" id="KW-0479">Metal-binding</keyword>
<dbReference type="GO" id="GO:0016787">
    <property type="term" value="F:hydrolase activity"/>
    <property type="evidence" value="ECO:0007669"/>
    <property type="project" value="UniProtKB-KW"/>
</dbReference>
<evidence type="ECO:0000313" key="13">
    <source>
        <dbReference type="Proteomes" id="UP001432074"/>
    </source>
</evidence>
<dbReference type="Proteomes" id="UP001432074">
    <property type="component" value="Chromosome"/>
</dbReference>
<sequence>MRILLMYDIYYNNDEDIKMYNKFVDYLYKLGYIRIQYSIYAKILATHTEYDSEKRKILRLIPKNSNVRILLLTEKQYQNMEILNGEKAKNEIYNLEEEYIRL</sequence>
<name>A0AA43QY57_MYCAR</name>
<dbReference type="InterPro" id="IPR019199">
    <property type="entry name" value="Virulence_VapD/CRISPR_Cas2"/>
</dbReference>
<evidence type="ECO:0000313" key="11">
    <source>
        <dbReference type="EMBL" id="WVN22278.1"/>
    </source>
</evidence>
<dbReference type="EMBL" id="CP143577">
    <property type="protein sequence ID" value="WVN22278.1"/>
    <property type="molecule type" value="Genomic_DNA"/>
</dbReference>
<evidence type="ECO:0000256" key="5">
    <source>
        <dbReference type="ARBA" id="ARBA00022759"/>
    </source>
</evidence>
<proteinExistence type="inferred from homology"/>
<gene>
    <name evidence="9 10" type="primary">cas2</name>
    <name evidence="10" type="ORF">DCBHLPFO_00479</name>
    <name evidence="11" type="ORF">V2E25_01650</name>
</gene>
<comment type="similarity">
    <text evidence="2 9">Belongs to the CRISPR-associated endoribonuclease Cas2 protein family.</text>
</comment>
<keyword evidence="5 9" id="KW-0255">Endonuclease</keyword>
<keyword evidence="6 9" id="KW-0378">Hydrolase</keyword>
<dbReference type="SUPFAM" id="SSF143430">
    <property type="entry name" value="TTP0101/SSO1404-like"/>
    <property type="match status" value="1"/>
</dbReference>
<keyword evidence="7 9" id="KW-0460">Magnesium</keyword>
<evidence type="ECO:0000256" key="7">
    <source>
        <dbReference type="ARBA" id="ARBA00022842"/>
    </source>
</evidence>
<comment type="function">
    <text evidence="9">CRISPR (clustered regularly interspaced short palindromic repeat), is an adaptive immune system that provides protection against mobile genetic elements (viruses, transposable elements and conjugative plasmids). CRISPR clusters contain sequences complementary to antecedent mobile elements and target invading nucleic acids. CRISPR clusters are transcribed and processed into CRISPR RNA (crRNA). Functions as a ssRNA-specific endoribonuclease. Involved in the integration of spacer DNA into the CRISPR cassette.</text>
</comment>
<dbReference type="AlphaFoldDB" id="A0AA43QY57"/>
<comment type="cofactor">
    <cofactor evidence="1 9">
        <name>Mg(2+)</name>
        <dbReference type="ChEBI" id="CHEBI:18420"/>
    </cofactor>
</comment>
<dbReference type="RefSeq" id="WP_330445408.1">
    <property type="nucleotide sequence ID" value="NZ_CP143577.1"/>
</dbReference>
<evidence type="ECO:0000256" key="3">
    <source>
        <dbReference type="ARBA" id="ARBA00022722"/>
    </source>
</evidence>
<evidence type="ECO:0000256" key="1">
    <source>
        <dbReference type="ARBA" id="ARBA00001946"/>
    </source>
</evidence>
<evidence type="ECO:0000256" key="2">
    <source>
        <dbReference type="ARBA" id="ARBA00009959"/>
    </source>
</evidence>
<dbReference type="Gene3D" id="3.30.70.240">
    <property type="match status" value="1"/>
</dbReference>
<dbReference type="GO" id="GO:0004521">
    <property type="term" value="F:RNA endonuclease activity"/>
    <property type="evidence" value="ECO:0007669"/>
    <property type="project" value="InterPro"/>
</dbReference>
<evidence type="ECO:0000256" key="9">
    <source>
        <dbReference type="HAMAP-Rule" id="MF_01471"/>
    </source>
</evidence>
<evidence type="ECO:0000313" key="10">
    <source>
        <dbReference type="EMBL" id="MDI3349361.1"/>
    </source>
</evidence>
<accession>A0AA43QY57</accession>
<dbReference type="GO" id="GO:0046872">
    <property type="term" value="F:metal ion binding"/>
    <property type="evidence" value="ECO:0007669"/>
    <property type="project" value="UniProtKB-UniRule"/>
</dbReference>
<evidence type="ECO:0000256" key="4">
    <source>
        <dbReference type="ARBA" id="ARBA00022723"/>
    </source>
</evidence>
<evidence type="ECO:0000256" key="8">
    <source>
        <dbReference type="ARBA" id="ARBA00023118"/>
    </source>
</evidence>
<dbReference type="EMBL" id="JAPFAR010000002">
    <property type="protein sequence ID" value="MDI3349361.1"/>
    <property type="molecule type" value="Genomic_DNA"/>
</dbReference>
<dbReference type="HAMAP" id="MF_01471">
    <property type="entry name" value="Cas2"/>
    <property type="match status" value="1"/>
</dbReference>
<organism evidence="10 12">
    <name type="scientific">Mycoplasmopsis arginini</name>
    <name type="common">Mycoplasma arginini</name>
    <dbReference type="NCBI Taxonomy" id="2094"/>
    <lineage>
        <taxon>Bacteria</taxon>
        <taxon>Bacillati</taxon>
        <taxon>Mycoplasmatota</taxon>
        <taxon>Mycoplasmoidales</taxon>
        <taxon>Metamycoplasmataceae</taxon>
        <taxon>Mycoplasmopsis</taxon>
    </lineage>
</organism>
<dbReference type="InterPro" id="IPR021127">
    <property type="entry name" value="CRISPR_associated_Cas2"/>
</dbReference>
<protein>
    <recommendedName>
        <fullName evidence="9">CRISPR-associated endoribonuclease Cas2</fullName>
        <ecNumber evidence="9">3.1.-.-</ecNumber>
    </recommendedName>
</protein>
<dbReference type="GO" id="GO:0043571">
    <property type="term" value="P:maintenance of CRISPR repeat elements"/>
    <property type="evidence" value="ECO:0007669"/>
    <property type="project" value="UniProtKB-UniRule"/>
</dbReference>
<reference evidence="10" key="1">
    <citation type="submission" date="2022-11" db="EMBL/GenBank/DDBJ databases">
        <title>Draft genome of Mycoplasma arginini isolated from fly.</title>
        <authorList>
            <person name="Severgnini M."/>
            <person name="Gioia G."/>
            <person name="Cremonesi P."/>
            <person name="Moroni P."/>
            <person name="Addis M.F."/>
            <person name="Castiglioni B."/>
        </authorList>
    </citation>
    <scope>NUCLEOTIDE SEQUENCE</scope>
    <source>
        <strain evidence="10">QMP CG1-1632</strain>
    </source>
</reference>
<reference evidence="11" key="2">
    <citation type="submission" date="2024-01" db="EMBL/GenBank/DDBJ databases">
        <title>Complete genome sequence of Mycoplasma arginini type strain G 230.</title>
        <authorList>
            <person name="Spergser J."/>
        </authorList>
    </citation>
    <scope>NUCLEOTIDE SEQUENCE</scope>
    <source>
        <strain evidence="11">NCTC 10129</strain>
    </source>
</reference>
<evidence type="ECO:0000256" key="6">
    <source>
        <dbReference type="ARBA" id="ARBA00022801"/>
    </source>
</evidence>
<comment type="subunit">
    <text evidence="9">Homodimer, forms a heterotetramer with a Cas1 homodimer.</text>
</comment>